<reference evidence="17" key="2">
    <citation type="journal article" date="2022" name="Microbiol. Resour. Announc.">
        <title>Metagenome Sequencing to Explore Phylogenomics of Terrestrial Cyanobacteria.</title>
        <authorList>
            <person name="Ward R.D."/>
            <person name="Stajich J.E."/>
            <person name="Johansen J.R."/>
            <person name="Huntemann M."/>
            <person name="Clum A."/>
            <person name="Foster B."/>
            <person name="Foster B."/>
            <person name="Roux S."/>
            <person name="Palaniappan K."/>
            <person name="Varghese N."/>
            <person name="Mukherjee S."/>
            <person name="Reddy T.B.K."/>
            <person name="Daum C."/>
            <person name="Copeland A."/>
            <person name="Chen I.A."/>
            <person name="Ivanova N.N."/>
            <person name="Kyrpides N.C."/>
            <person name="Shapiro N."/>
            <person name="Eloe-Fadrosh E.A."/>
            <person name="Pietrasiak N."/>
        </authorList>
    </citation>
    <scope>NUCLEOTIDE SEQUENCE</scope>
    <source>
        <strain evidence="17">HA4357-MV3</strain>
    </source>
</reference>
<dbReference type="Gene3D" id="3.40.50.300">
    <property type="entry name" value="P-loop containing nucleotide triphosphate hydrolases"/>
    <property type="match status" value="1"/>
</dbReference>
<evidence type="ECO:0000256" key="11">
    <source>
        <dbReference type="ARBA" id="ARBA00023268"/>
    </source>
</evidence>
<keyword evidence="7 15" id="KW-0808">Transferase</keyword>
<comment type="similarity">
    <text evidence="15">In the N-terminal section; belongs to the pantothenate synthetase family.</text>
</comment>
<evidence type="ECO:0000313" key="18">
    <source>
        <dbReference type="Proteomes" id="UP000813215"/>
    </source>
</evidence>
<comment type="similarity">
    <text evidence="2">Belongs to the pantothenate synthetase family.</text>
</comment>
<dbReference type="HAMAP" id="MF_00238">
    <property type="entry name" value="Cytidyl_kinase_type1"/>
    <property type="match status" value="1"/>
</dbReference>
<dbReference type="GO" id="GO:0015940">
    <property type="term" value="P:pantothenate biosynthetic process"/>
    <property type="evidence" value="ECO:0007669"/>
    <property type="project" value="UniProtKB-UniRule"/>
</dbReference>
<dbReference type="Gene3D" id="3.40.50.620">
    <property type="entry name" value="HUPs"/>
    <property type="match status" value="1"/>
</dbReference>
<dbReference type="PANTHER" id="PTHR21299:SF2">
    <property type="entry name" value="CYTIDYLATE KINASE"/>
    <property type="match status" value="1"/>
</dbReference>
<dbReference type="EMBL" id="JAHHHW010000033">
    <property type="protein sequence ID" value="MBW4430805.1"/>
    <property type="molecule type" value="Genomic_DNA"/>
</dbReference>
<evidence type="ECO:0000256" key="7">
    <source>
        <dbReference type="ARBA" id="ARBA00022679"/>
    </source>
</evidence>
<keyword evidence="5 15" id="KW-0436">Ligase</keyword>
<dbReference type="NCBIfam" id="TIGR00125">
    <property type="entry name" value="cyt_tran_rel"/>
    <property type="match status" value="1"/>
</dbReference>
<evidence type="ECO:0000259" key="16">
    <source>
        <dbReference type="Pfam" id="PF02224"/>
    </source>
</evidence>
<dbReference type="HAMAP" id="MF_00158">
    <property type="entry name" value="PanC"/>
    <property type="match status" value="1"/>
</dbReference>
<dbReference type="InterPro" id="IPR024894">
    <property type="entry name" value="Pantoate_ligase/cytidylate_kin"/>
</dbReference>
<evidence type="ECO:0000256" key="2">
    <source>
        <dbReference type="ARBA" id="ARBA00009256"/>
    </source>
</evidence>
<feature type="region of interest" description="Pantoate--beta-alanine ligase" evidence="15">
    <location>
        <begin position="1"/>
        <end position="302"/>
    </location>
</feature>
<feature type="binding site" evidence="15">
    <location>
        <begin position="48"/>
        <end position="55"/>
    </location>
    <ligand>
        <name>ATP</name>
        <dbReference type="ChEBI" id="CHEBI:30616"/>
    </ligand>
</feature>
<dbReference type="GO" id="GO:0004592">
    <property type="term" value="F:pantoate-beta-alanine ligase activity"/>
    <property type="evidence" value="ECO:0007669"/>
    <property type="project" value="UniProtKB-UniRule"/>
</dbReference>
<dbReference type="PANTHER" id="PTHR21299">
    <property type="entry name" value="CYTIDYLATE KINASE/PANTOATE-BETA-ALANINE LIGASE"/>
    <property type="match status" value="1"/>
</dbReference>
<keyword evidence="8 15" id="KW-0547">Nucleotide-binding</keyword>
<feature type="active site" description="Proton donor" evidence="15">
    <location>
        <position position="55"/>
    </location>
</feature>
<evidence type="ECO:0000256" key="5">
    <source>
        <dbReference type="ARBA" id="ARBA00022598"/>
    </source>
</evidence>
<keyword evidence="4 15" id="KW-0963">Cytoplasm</keyword>
<feature type="domain" description="Cytidylate kinase" evidence="16">
    <location>
        <begin position="311"/>
        <end position="529"/>
    </location>
</feature>
<name>A0A9E3H610_9NOST</name>
<gene>
    <name evidence="15" type="primary">panC/cmk</name>
    <name evidence="17" type="ORF">KME28_03410</name>
</gene>
<feature type="binding site" evidence="15">
    <location>
        <begin position="209"/>
        <end position="212"/>
    </location>
    <ligand>
        <name>ATP</name>
        <dbReference type="ChEBI" id="CHEBI:30616"/>
    </ligand>
</feature>
<dbReference type="AlphaFoldDB" id="A0A9E3H610"/>
<dbReference type="NCBIfam" id="TIGR00018">
    <property type="entry name" value="panC"/>
    <property type="match status" value="1"/>
</dbReference>
<accession>A0A9E3H610</accession>
<evidence type="ECO:0000256" key="9">
    <source>
        <dbReference type="ARBA" id="ARBA00022777"/>
    </source>
</evidence>
<feature type="binding site" evidence="15">
    <location>
        <position position="201"/>
    </location>
    <ligand>
        <name>ATP</name>
        <dbReference type="ChEBI" id="CHEBI:30616"/>
    </ligand>
</feature>
<evidence type="ECO:0000256" key="1">
    <source>
        <dbReference type="ARBA" id="ARBA00004990"/>
    </source>
</evidence>
<dbReference type="NCBIfam" id="TIGR00017">
    <property type="entry name" value="cmk"/>
    <property type="match status" value="1"/>
</dbReference>
<comment type="function">
    <text evidence="15">Catalyzes the condensation of pantoate with beta-alanine in an ATP-dependent reaction via a pantoyl-adenylate intermediate.</text>
</comment>
<dbReference type="NCBIfam" id="NF010004">
    <property type="entry name" value="PRK13477.1"/>
    <property type="match status" value="1"/>
</dbReference>
<dbReference type="SUPFAM" id="SSF52374">
    <property type="entry name" value="Nucleotidylyl transferase"/>
    <property type="match status" value="1"/>
</dbReference>
<dbReference type="GO" id="GO:0005829">
    <property type="term" value="C:cytosol"/>
    <property type="evidence" value="ECO:0007669"/>
    <property type="project" value="TreeGrafter"/>
</dbReference>
<dbReference type="InterPro" id="IPR011994">
    <property type="entry name" value="Cytidylate_kinase_dom"/>
</dbReference>
<dbReference type="HAMAP" id="MF_01349">
    <property type="entry name" value="PanCY"/>
    <property type="match status" value="1"/>
</dbReference>
<evidence type="ECO:0000256" key="14">
    <source>
        <dbReference type="ARBA" id="ARBA00048478"/>
    </source>
</evidence>
<dbReference type="InterPro" id="IPR003721">
    <property type="entry name" value="Pantoate_ligase"/>
</dbReference>
<dbReference type="InterPro" id="IPR027417">
    <property type="entry name" value="P-loop_NTPase"/>
</dbReference>
<evidence type="ECO:0000256" key="3">
    <source>
        <dbReference type="ARBA" id="ARBA00009427"/>
    </source>
</evidence>
<dbReference type="Pfam" id="PF02569">
    <property type="entry name" value="Pantoate_ligase"/>
    <property type="match status" value="1"/>
</dbReference>
<feature type="binding site" evidence="15">
    <location>
        <position position="178"/>
    </location>
    <ligand>
        <name>(R)-pantoate</name>
        <dbReference type="ChEBI" id="CHEBI:15980"/>
    </ligand>
</feature>
<keyword evidence="10 15" id="KW-0067">ATP-binding</keyword>
<sequence length="534" mass="59143">MRLLTTTVALRCYLDQRRSENQLTEQERPSEFEVTGRPFTAVGLVPTMGALHQGHLSLIQRARQENATVIVSIFVNPLQFGPNEDFHRYPRTLNQDLQLCEQAGVDVVFAPTPEEMGVDLKNIQESKVTQVNPPSAMISGLCGDNRPGHFQGVATIVTKLFNLVQPDRAYFGQKDGQQLAIVKQLVVDLNFLIEIVACATVRETSGLAISSRNQYLTATEKQQVAVLYSGLQKAEAAFRAGERNAHKLIAVVQQEIAMVSSVSVEYIELVEPNTLMSIEKVQEEGMLAIAARLGSTRLIDNTILRDRQPIIAIDGPAGAGKSTVARQVAAKLGLVYLDTGAMYRAVTWLVLHEEIALNDECAIAELANRCVIELSPGQNLQSPVQVWINHHDVTQAIRSPQVTSNVSAIAAQSAVRQALVKQQQRWGKKGGLVAEGRDIGSHVFPDAEVKIFLTASVQERARRRLQDFKKQNQPEISLEQLEKDIAERDWKDSTRKVSPLKKAPNAVEVITDGLSVTEVIEKIVDYYQQRLSQF</sequence>
<reference evidence="17" key="1">
    <citation type="submission" date="2021-05" db="EMBL/GenBank/DDBJ databases">
        <authorList>
            <person name="Pietrasiak N."/>
            <person name="Ward R."/>
            <person name="Stajich J.E."/>
            <person name="Kurbessoian T."/>
        </authorList>
    </citation>
    <scope>NUCLEOTIDE SEQUENCE</scope>
    <source>
        <strain evidence="17">HA4357-MV3</strain>
    </source>
</reference>
<dbReference type="CDD" id="cd02020">
    <property type="entry name" value="CMPK"/>
    <property type="match status" value="1"/>
</dbReference>
<dbReference type="Proteomes" id="UP000813215">
    <property type="component" value="Unassembled WGS sequence"/>
</dbReference>
<comment type="similarity">
    <text evidence="3">Belongs to the cytidylate kinase family. Type 1 subfamily.</text>
</comment>
<evidence type="ECO:0000313" key="17">
    <source>
        <dbReference type="EMBL" id="MBW4430805.1"/>
    </source>
</evidence>
<evidence type="ECO:0000256" key="6">
    <source>
        <dbReference type="ARBA" id="ARBA00022655"/>
    </source>
</evidence>
<dbReference type="GO" id="GO:0036431">
    <property type="term" value="F:dCMP kinase activity"/>
    <property type="evidence" value="ECO:0007669"/>
    <property type="project" value="InterPro"/>
</dbReference>
<keyword evidence="11 15" id="KW-0511">Multifunctional enzyme</keyword>
<proteinExistence type="inferred from homology"/>
<evidence type="ECO:0000256" key="10">
    <source>
        <dbReference type="ARBA" id="ARBA00022840"/>
    </source>
</evidence>
<comment type="catalytic activity">
    <reaction evidence="12 15">
        <text>dCMP + ATP = dCDP + ADP</text>
        <dbReference type="Rhea" id="RHEA:25094"/>
        <dbReference type="ChEBI" id="CHEBI:30616"/>
        <dbReference type="ChEBI" id="CHEBI:57566"/>
        <dbReference type="ChEBI" id="CHEBI:58593"/>
        <dbReference type="ChEBI" id="CHEBI:456216"/>
        <dbReference type="EC" id="2.7.4.25"/>
    </reaction>
</comment>
<evidence type="ECO:0000256" key="8">
    <source>
        <dbReference type="ARBA" id="ARBA00022741"/>
    </source>
</evidence>
<feature type="binding site" evidence="15">
    <location>
        <position position="79"/>
    </location>
    <ligand>
        <name>(R)-pantoate</name>
        <dbReference type="ChEBI" id="CHEBI:15980"/>
    </ligand>
</feature>
<dbReference type="InterPro" id="IPR003136">
    <property type="entry name" value="Cytidylate_kin"/>
</dbReference>
<dbReference type="GO" id="GO:0005524">
    <property type="term" value="F:ATP binding"/>
    <property type="evidence" value="ECO:0007669"/>
    <property type="project" value="UniProtKB-UniRule"/>
</dbReference>
<evidence type="ECO:0000256" key="13">
    <source>
        <dbReference type="ARBA" id="ARBA00048258"/>
    </source>
</evidence>
<dbReference type="SUPFAM" id="SSF52540">
    <property type="entry name" value="P-loop containing nucleoside triphosphate hydrolases"/>
    <property type="match status" value="1"/>
</dbReference>
<dbReference type="Gene3D" id="3.30.1300.10">
    <property type="entry name" value="Pantoate-beta-alanine ligase, C-terminal domain"/>
    <property type="match status" value="1"/>
</dbReference>
<keyword evidence="9 15" id="KW-0418">Kinase</keyword>
<feature type="binding site" evidence="15">
    <location>
        <begin position="172"/>
        <end position="175"/>
    </location>
    <ligand>
        <name>ATP</name>
        <dbReference type="ChEBI" id="CHEBI:30616"/>
    </ligand>
</feature>
<comment type="catalytic activity">
    <reaction evidence="14 15">
        <text>CMP + ATP = CDP + ADP</text>
        <dbReference type="Rhea" id="RHEA:11600"/>
        <dbReference type="ChEBI" id="CHEBI:30616"/>
        <dbReference type="ChEBI" id="CHEBI:58069"/>
        <dbReference type="ChEBI" id="CHEBI:60377"/>
        <dbReference type="ChEBI" id="CHEBI:456216"/>
        <dbReference type="EC" id="2.7.4.25"/>
    </reaction>
</comment>
<feature type="region of interest" description="Cytidylate kinase" evidence="15">
    <location>
        <begin position="303"/>
        <end position="534"/>
    </location>
</feature>
<evidence type="ECO:0000256" key="12">
    <source>
        <dbReference type="ARBA" id="ARBA00047615"/>
    </source>
</evidence>
<dbReference type="GO" id="GO:0006220">
    <property type="term" value="P:pyrimidine nucleotide metabolic process"/>
    <property type="evidence" value="ECO:0007669"/>
    <property type="project" value="UniProtKB-UniRule"/>
</dbReference>
<comment type="caution">
    <text evidence="17">The sequence shown here is derived from an EMBL/GenBank/DDBJ whole genome shotgun (WGS) entry which is preliminary data.</text>
</comment>
<comment type="pathway">
    <text evidence="1 15">Cofactor biosynthesis; (R)-pantothenate biosynthesis; (R)-pantothenate from (R)-pantoate and beta-alanine: step 1/1.</text>
</comment>
<dbReference type="CDD" id="cd00560">
    <property type="entry name" value="PanC"/>
    <property type="match status" value="1"/>
</dbReference>
<dbReference type="InterPro" id="IPR014729">
    <property type="entry name" value="Rossmann-like_a/b/a_fold"/>
</dbReference>
<protein>
    <recommendedName>
        <fullName evidence="15">Bifunctional pantoate ligase/cytidylate kinase</fullName>
    </recommendedName>
    <domain>
        <recommendedName>
            <fullName evidence="15">Pantothenate synthetase</fullName>
            <shortName evidence="15">PS</shortName>
            <ecNumber evidence="15">6.3.2.1</ecNumber>
        </recommendedName>
        <alternativeName>
            <fullName evidence="15">Pantoate--beta-alanine ligase</fullName>
        </alternativeName>
        <alternativeName>
            <fullName evidence="15">Pantoate-activating enzyme</fullName>
        </alternativeName>
    </domain>
    <domain>
        <recommendedName>
            <fullName evidence="15">Cytidylate kinase</fullName>
            <shortName evidence="15">CK</shortName>
            <ecNumber evidence="15">2.7.4.25</ecNumber>
        </recommendedName>
        <alternativeName>
            <fullName evidence="15">Cytidine monophosphate kinase</fullName>
            <shortName evidence="15">CMP kinase</shortName>
        </alternativeName>
    </domain>
</protein>
<comment type="catalytic activity">
    <reaction evidence="13 15">
        <text>(R)-pantoate + beta-alanine + ATP = (R)-pantothenate + AMP + diphosphate + H(+)</text>
        <dbReference type="Rhea" id="RHEA:10912"/>
        <dbReference type="ChEBI" id="CHEBI:15378"/>
        <dbReference type="ChEBI" id="CHEBI:15980"/>
        <dbReference type="ChEBI" id="CHEBI:29032"/>
        <dbReference type="ChEBI" id="CHEBI:30616"/>
        <dbReference type="ChEBI" id="CHEBI:33019"/>
        <dbReference type="ChEBI" id="CHEBI:57966"/>
        <dbReference type="ChEBI" id="CHEBI:456215"/>
        <dbReference type="EC" id="6.3.2.1"/>
    </reaction>
</comment>
<dbReference type="EC" id="6.3.2.1" evidence="15"/>
<dbReference type="EC" id="2.7.4.25" evidence="15"/>
<dbReference type="GO" id="GO:0015949">
    <property type="term" value="P:nucleobase-containing small molecule interconversion"/>
    <property type="evidence" value="ECO:0007669"/>
    <property type="project" value="TreeGrafter"/>
</dbReference>
<dbReference type="InterPro" id="IPR042176">
    <property type="entry name" value="Pantoate_ligase_C"/>
</dbReference>
<keyword evidence="6 15" id="KW-0566">Pantothenate biosynthesis</keyword>
<comment type="similarity">
    <text evidence="15">In the C-terminal section; belongs to the cytidylate kinase family. Type 1 subfamily.</text>
</comment>
<dbReference type="InterPro" id="IPR004821">
    <property type="entry name" value="Cyt_trans-like"/>
</dbReference>
<organism evidence="17 18">
    <name type="scientific">Pelatocladus maniniholoensis HA4357-MV3</name>
    <dbReference type="NCBI Taxonomy" id="1117104"/>
    <lineage>
        <taxon>Bacteria</taxon>
        <taxon>Bacillati</taxon>
        <taxon>Cyanobacteriota</taxon>
        <taxon>Cyanophyceae</taxon>
        <taxon>Nostocales</taxon>
        <taxon>Nostocaceae</taxon>
        <taxon>Pelatocladus</taxon>
    </lineage>
</organism>
<comment type="subcellular location">
    <subcellularLocation>
        <location evidence="15">Cytoplasm</location>
    </subcellularLocation>
</comment>
<feature type="binding site" evidence="15">
    <location>
        <position position="79"/>
    </location>
    <ligand>
        <name>beta-alanine</name>
        <dbReference type="ChEBI" id="CHEBI:57966"/>
    </ligand>
</feature>
<evidence type="ECO:0000256" key="15">
    <source>
        <dbReference type="HAMAP-Rule" id="MF_01349"/>
    </source>
</evidence>
<evidence type="ECO:0000256" key="4">
    <source>
        <dbReference type="ARBA" id="ARBA00022490"/>
    </source>
</evidence>
<dbReference type="Pfam" id="PF02224">
    <property type="entry name" value="Cytidylate_kin"/>
    <property type="match status" value="1"/>
</dbReference>
<comment type="function">
    <text evidence="15">Catalyzes the transfer of a phosphate group from ATP to either CMP or dCMP to form CDP or dCDP and ADP, respectively.</text>
</comment>